<dbReference type="InterPro" id="IPR036869">
    <property type="entry name" value="J_dom_sf"/>
</dbReference>
<evidence type="ECO:0000259" key="2">
    <source>
        <dbReference type="PROSITE" id="PS50076"/>
    </source>
</evidence>
<feature type="transmembrane region" description="Helical" evidence="1">
    <location>
        <begin position="142"/>
        <end position="163"/>
    </location>
</feature>
<dbReference type="InterPro" id="IPR001623">
    <property type="entry name" value="DnaJ_domain"/>
</dbReference>
<feature type="domain" description="J" evidence="2">
    <location>
        <begin position="26"/>
        <end position="90"/>
    </location>
</feature>
<dbReference type="PRINTS" id="PR00625">
    <property type="entry name" value="JDOMAIN"/>
</dbReference>
<dbReference type="PANTHER" id="PTHR44825">
    <property type="match status" value="1"/>
</dbReference>
<dbReference type="EMBL" id="OW152825">
    <property type="protein sequence ID" value="CAH2041302.1"/>
    <property type="molecule type" value="Genomic_DNA"/>
</dbReference>
<keyword evidence="1" id="KW-1133">Transmembrane helix</keyword>
<dbReference type="CDD" id="cd06257">
    <property type="entry name" value="DnaJ"/>
    <property type="match status" value="1"/>
</dbReference>
<evidence type="ECO:0000313" key="3">
    <source>
        <dbReference type="EMBL" id="CAH2041302.1"/>
    </source>
</evidence>
<dbReference type="Proteomes" id="UP000837857">
    <property type="component" value="Chromosome 13"/>
</dbReference>
<dbReference type="PANTHER" id="PTHR44825:SF1">
    <property type="entry name" value="DNAJ HOMOLOG SUBFAMILY C MEMBER 4"/>
    <property type="match status" value="1"/>
</dbReference>
<name>A0ABN8I1S8_9NEOP</name>
<feature type="non-terminal residue" evidence="3">
    <location>
        <position position="271"/>
    </location>
</feature>
<keyword evidence="1" id="KW-0812">Transmembrane</keyword>
<keyword evidence="1" id="KW-0472">Membrane</keyword>
<accession>A0ABN8I1S8</accession>
<dbReference type="Gene3D" id="1.10.287.110">
    <property type="entry name" value="DnaJ domain"/>
    <property type="match status" value="1"/>
</dbReference>
<proteinExistence type="predicted"/>
<keyword evidence="4" id="KW-1185">Reference proteome</keyword>
<gene>
    <name evidence="3" type="ORF">IPOD504_LOCUS3068</name>
</gene>
<dbReference type="InterPro" id="IPR052763">
    <property type="entry name" value="DnaJ_C4"/>
</dbReference>
<reference evidence="3" key="1">
    <citation type="submission" date="2022-03" db="EMBL/GenBank/DDBJ databases">
        <authorList>
            <person name="Martin H S."/>
        </authorList>
    </citation>
    <scope>NUCLEOTIDE SEQUENCE</scope>
</reference>
<evidence type="ECO:0000256" key="1">
    <source>
        <dbReference type="SAM" id="Phobius"/>
    </source>
</evidence>
<sequence length="271" mass="30969">MFFVKRCPDFKLICTCTRFYSFAKKSHYDVLNLRKNCTDKEIKDAYIKLSKEYHPDKNKNARAQEQFVQVQEAYNVLSKPGSRAQYDTMVEIEINNAYTYKPHVPYNLRNNPQYGFYQEAKSSGTTSNAYYGVKGVKKLPNIAIIMICFGVAFVGVLLQIIVIRSSYLSHRRQVREQSMMLAEELDRVRASARGSSNEAQTRMMLDKIVSAANPTIATASLGQSLVNEKKRPRSCSRCKKLTDVDSDCCTCADGSEINYREIVKKITSYLY</sequence>
<dbReference type="SUPFAM" id="SSF46565">
    <property type="entry name" value="Chaperone J-domain"/>
    <property type="match status" value="1"/>
</dbReference>
<dbReference type="Pfam" id="PF00226">
    <property type="entry name" value="DnaJ"/>
    <property type="match status" value="1"/>
</dbReference>
<evidence type="ECO:0000313" key="4">
    <source>
        <dbReference type="Proteomes" id="UP000837857"/>
    </source>
</evidence>
<dbReference type="PROSITE" id="PS50076">
    <property type="entry name" value="DNAJ_2"/>
    <property type="match status" value="1"/>
</dbReference>
<organism evidence="3 4">
    <name type="scientific">Iphiclides podalirius</name>
    <name type="common">scarce swallowtail</name>
    <dbReference type="NCBI Taxonomy" id="110791"/>
    <lineage>
        <taxon>Eukaryota</taxon>
        <taxon>Metazoa</taxon>
        <taxon>Ecdysozoa</taxon>
        <taxon>Arthropoda</taxon>
        <taxon>Hexapoda</taxon>
        <taxon>Insecta</taxon>
        <taxon>Pterygota</taxon>
        <taxon>Neoptera</taxon>
        <taxon>Endopterygota</taxon>
        <taxon>Lepidoptera</taxon>
        <taxon>Glossata</taxon>
        <taxon>Ditrysia</taxon>
        <taxon>Papilionoidea</taxon>
        <taxon>Papilionidae</taxon>
        <taxon>Papilioninae</taxon>
        <taxon>Iphiclides</taxon>
    </lineage>
</organism>
<protein>
    <recommendedName>
        <fullName evidence="2">J domain-containing protein</fullName>
    </recommendedName>
</protein>
<dbReference type="SMART" id="SM00271">
    <property type="entry name" value="DnaJ"/>
    <property type="match status" value="1"/>
</dbReference>